<organism evidence="1 2">
    <name type="scientific">Thiohalocapsa halophila</name>
    <dbReference type="NCBI Taxonomy" id="69359"/>
    <lineage>
        <taxon>Bacteria</taxon>
        <taxon>Pseudomonadati</taxon>
        <taxon>Pseudomonadota</taxon>
        <taxon>Gammaproteobacteria</taxon>
        <taxon>Chromatiales</taxon>
        <taxon>Chromatiaceae</taxon>
        <taxon>Thiohalocapsa</taxon>
    </lineage>
</organism>
<comment type="caution">
    <text evidence="1">The sequence shown here is derived from an EMBL/GenBank/DDBJ whole genome shotgun (WGS) entry which is preliminary data.</text>
</comment>
<proteinExistence type="predicted"/>
<evidence type="ECO:0000313" key="1">
    <source>
        <dbReference type="EMBL" id="MBK1632115.1"/>
    </source>
</evidence>
<sequence>MLEAFRYWSTIGTSEADPRWISVSAGDRSDFASIPRLVWPLLPPVGRSGKAAVIWLPGQIRLAIAA</sequence>
<dbReference type="Proteomes" id="UP000748752">
    <property type="component" value="Unassembled WGS sequence"/>
</dbReference>
<keyword evidence="2" id="KW-1185">Reference proteome</keyword>
<evidence type="ECO:0000313" key="2">
    <source>
        <dbReference type="Proteomes" id="UP000748752"/>
    </source>
</evidence>
<gene>
    <name evidence="1" type="ORF">CKO31_15490</name>
</gene>
<name>A0ABS1CJM0_9GAMM</name>
<protein>
    <submittedName>
        <fullName evidence="1">Uncharacterized protein</fullName>
    </submittedName>
</protein>
<accession>A0ABS1CJM0</accession>
<reference evidence="1 2" key="1">
    <citation type="journal article" date="2020" name="Microorganisms">
        <title>Osmotic Adaptation and Compatible Solute Biosynthesis of Phototrophic Bacteria as Revealed from Genome Analyses.</title>
        <authorList>
            <person name="Imhoff J.F."/>
            <person name="Rahn T."/>
            <person name="Kunzel S."/>
            <person name="Keller A."/>
            <person name="Neulinger S.C."/>
        </authorList>
    </citation>
    <scope>NUCLEOTIDE SEQUENCE [LARGE SCALE GENOMIC DNA]</scope>
    <source>
        <strain evidence="1 2">DSM 6210</strain>
    </source>
</reference>
<dbReference type="InterPro" id="IPR010767">
    <property type="entry name" value="Phage_CGC-2007_Cje0229"/>
</dbReference>
<dbReference type="EMBL" id="NRRV01000040">
    <property type="protein sequence ID" value="MBK1632115.1"/>
    <property type="molecule type" value="Genomic_DNA"/>
</dbReference>
<dbReference type="Pfam" id="PF07087">
    <property type="entry name" value="DUF1353"/>
    <property type="match status" value="1"/>
</dbReference>